<name>A0A922MVX3_SPOEX</name>
<sequence length="136" mass="15732">MGKLSKHLNIAVALTASISLNSFKKKKRRIWVKEYLLLREKLSNMQILSVLEPSDLRNYLRVGVAEFEHLLKLVTPYIQKEDTLLRHSVSAKQRLVVTLRFLATGNSYQDLRFSSLISQPFYRQLYQKHAGLSTNA</sequence>
<proteinExistence type="predicted"/>
<evidence type="ECO:0000313" key="1">
    <source>
        <dbReference type="EMBL" id="KAH9643707.1"/>
    </source>
</evidence>
<gene>
    <name evidence="1" type="ORF">HF086_001817</name>
</gene>
<evidence type="ECO:0000313" key="2">
    <source>
        <dbReference type="Proteomes" id="UP000814243"/>
    </source>
</evidence>
<organism evidence="1 2">
    <name type="scientific">Spodoptera exigua</name>
    <name type="common">Beet armyworm</name>
    <name type="synonym">Noctua fulgens</name>
    <dbReference type="NCBI Taxonomy" id="7107"/>
    <lineage>
        <taxon>Eukaryota</taxon>
        <taxon>Metazoa</taxon>
        <taxon>Ecdysozoa</taxon>
        <taxon>Arthropoda</taxon>
        <taxon>Hexapoda</taxon>
        <taxon>Insecta</taxon>
        <taxon>Pterygota</taxon>
        <taxon>Neoptera</taxon>
        <taxon>Endopterygota</taxon>
        <taxon>Lepidoptera</taxon>
        <taxon>Glossata</taxon>
        <taxon>Ditrysia</taxon>
        <taxon>Noctuoidea</taxon>
        <taxon>Noctuidae</taxon>
        <taxon>Amphipyrinae</taxon>
        <taxon>Spodoptera</taxon>
    </lineage>
</organism>
<dbReference type="Proteomes" id="UP000814243">
    <property type="component" value="Unassembled WGS sequence"/>
</dbReference>
<dbReference type="EMBL" id="JACEFF010000116">
    <property type="protein sequence ID" value="KAH9643707.1"/>
    <property type="molecule type" value="Genomic_DNA"/>
</dbReference>
<dbReference type="AlphaFoldDB" id="A0A922MVX3"/>
<accession>A0A922MVX3</accession>
<reference evidence="1" key="1">
    <citation type="journal article" date="2021" name="G3 (Bethesda)">
        <title>Genome and transcriptome analysis of the beet armyworm Spodoptera exigua reveals targets for pest control. .</title>
        <authorList>
            <person name="Simon S."/>
            <person name="Breeschoten T."/>
            <person name="Jansen H.J."/>
            <person name="Dirks R.P."/>
            <person name="Schranz M.E."/>
            <person name="Ros V.I.D."/>
        </authorList>
    </citation>
    <scope>NUCLEOTIDE SEQUENCE</scope>
    <source>
        <strain evidence="1">TB_SE_WUR_2020</strain>
    </source>
</reference>
<comment type="caution">
    <text evidence="1">The sequence shown here is derived from an EMBL/GenBank/DDBJ whole genome shotgun (WGS) entry which is preliminary data.</text>
</comment>
<protein>
    <submittedName>
        <fullName evidence="1">Uncharacterized protein</fullName>
    </submittedName>
</protein>